<dbReference type="PANTHER" id="PTHR32004">
    <property type="entry name" value="TRNA LIGASE"/>
    <property type="match status" value="1"/>
</dbReference>
<protein>
    <submittedName>
        <fullName evidence="2">Fungal tRNA ligase phosphodiesterase domain-containing protein</fullName>
    </submittedName>
</protein>
<dbReference type="GO" id="GO:0005634">
    <property type="term" value="C:nucleus"/>
    <property type="evidence" value="ECO:0007669"/>
    <property type="project" value="TreeGrafter"/>
</dbReference>
<dbReference type="AlphaFoldDB" id="A0A433R0A0"/>
<name>A0A433R0A0_9FUNG</name>
<keyword evidence="3" id="KW-1185">Reference proteome</keyword>
<evidence type="ECO:0000259" key="1">
    <source>
        <dbReference type="Pfam" id="PF08302"/>
    </source>
</evidence>
<sequence length="257" mass="28557">MHRFFCEFAPLDKLSNPGDAAIDNVIELDPLDDEATTLRKVISQLCPLIGVREPSDDEVQSALVYAKQYRPIARSKAPKPMYYGVKLDNDLQELLKLYLAQHAVRVDELTQQRFQKLVSDKRVPKDHHVTLLHSIDLKQAKGPELEKKQAMWNKFADAAGKDGGQGQHVTVRFCGLVSTDRLMTLEVAEIVPADVASVNKIAHVTVGTANDTVKPKESNTVLEQKEDIGPEHGILRTVLFGMGGEGMEMTGHVKAFY</sequence>
<dbReference type="InterPro" id="IPR015965">
    <property type="entry name" value="tRNA_lig_PDEase"/>
</dbReference>
<feature type="domain" description="tRNA ligase phosphodiesterase" evidence="1">
    <location>
        <begin position="70"/>
        <end position="232"/>
    </location>
</feature>
<reference evidence="2 3" key="1">
    <citation type="journal article" date="2018" name="New Phytol.">
        <title>Phylogenomics of Endogonaceae and evolution of mycorrhizas within Mucoromycota.</title>
        <authorList>
            <person name="Chang Y."/>
            <person name="Desiro A."/>
            <person name="Na H."/>
            <person name="Sandor L."/>
            <person name="Lipzen A."/>
            <person name="Clum A."/>
            <person name="Barry K."/>
            <person name="Grigoriev I.V."/>
            <person name="Martin F.M."/>
            <person name="Stajich J.E."/>
            <person name="Smith M.E."/>
            <person name="Bonito G."/>
            <person name="Spatafora J.W."/>
        </authorList>
    </citation>
    <scope>NUCLEOTIDE SEQUENCE [LARGE SCALE GENOMIC DNA]</scope>
    <source>
        <strain evidence="2 3">AD002</strain>
    </source>
</reference>
<comment type="caution">
    <text evidence="2">The sequence shown here is derived from an EMBL/GenBank/DDBJ whole genome shotgun (WGS) entry which is preliminary data.</text>
</comment>
<dbReference type="Proteomes" id="UP000274822">
    <property type="component" value="Unassembled WGS sequence"/>
</dbReference>
<gene>
    <name evidence="2" type="ORF">BC938DRAFT_483805</name>
</gene>
<accession>A0A433R0A0</accession>
<dbReference type="GO" id="GO:0003972">
    <property type="term" value="F:RNA ligase (ATP) activity"/>
    <property type="evidence" value="ECO:0007669"/>
    <property type="project" value="InterPro"/>
</dbReference>
<organism evidence="2 3">
    <name type="scientific">Jimgerdemannia flammicorona</name>
    <dbReference type="NCBI Taxonomy" id="994334"/>
    <lineage>
        <taxon>Eukaryota</taxon>
        <taxon>Fungi</taxon>
        <taxon>Fungi incertae sedis</taxon>
        <taxon>Mucoromycota</taxon>
        <taxon>Mucoromycotina</taxon>
        <taxon>Endogonomycetes</taxon>
        <taxon>Endogonales</taxon>
        <taxon>Endogonaceae</taxon>
        <taxon>Jimgerdemannia</taxon>
    </lineage>
</organism>
<keyword evidence="2" id="KW-0436">Ligase</keyword>
<evidence type="ECO:0000313" key="2">
    <source>
        <dbReference type="EMBL" id="RUS35431.1"/>
    </source>
</evidence>
<evidence type="ECO:0000313" key="3">
    <source>
        <dbReference type="Proteomes" id="UP000274822"/>
    </source>
</evidence>
<dbReference type="EMBL" id="RBNJ01000092">
    <property type="protein sequence ID" value="RUS35431.1"/>
    <property type="molecule type" value="Genomic_DNA"/>
</dbReference>
<dbReference type="GO" id="GO:0006388">
    <property type="term" value="P:tRNA splicing, via endonucleolytic cleavage and ligation"/>
    <property type="evidence" value="ECO:0007669"/>
    <property type="project" value="InterPro"/>
</dbReference>
<dbReference type="Pfam" id="PF08302">
    <property type="entry name" value="tRNA_lig_CPD"/>
    <property type="match status" value="1"/>
</dbReference>
<proteinExistence type="predicted"/>
<dbReference type="PANTHER" id="PTHR32004:SF1">
    <property type="entry name" value="TRNA LIGASE"/>
    <property type="match status" value="1"/>
</dbReference>
<dbReference type="GO" id="GO:0005524">
    <property type="term" value="F:ATP binding"/>
    <property type="evidence" value="ECO:0007669"/>
    <property type="project" value="InterPro"/>
</dbReference>